<feature type="region of interest" description="Disordered" evidence="1">
    <location>
        <begin position="83"/>
        <end position="113"/>
    </location>
</feature>
<sequence length="113" mass="12059">MIWVLATVAIVVLGLTAVVASGRWGQMPELVDDRPMPRFAAVTGGLCGDDLRAARFSVVVRGYSPTQVDELLDRLADQLDRAEGAAGGRPEDLRPEAKAQVTTVLDDADTVQP</sequence>
<keyword evidence="3" id="KW-1185">Reference proteome</keyword>
<feature type="compositionally biased region" description="Basic and acidic residues" evidence="1">
    <location>
        <begin position="83"/>
        <end position="97"/>
    </location>
</feature>
<evidence type="ECO:0000313" key="3">
    <source>
        <dbReference type="Proteomes" id="UP001596266"/>
    </source>
</evidence>
<evidence type="ECO:0000313" key="2">
    <source>
        <dbReference type="EMBL" id="MFC6397489.1"/>
    </source>
</evidence>
<dbReference type="NCBIfam" id="TIGR03544">
    <property type="entry name" value="DivI1A_domain"/>
    <property type="match status" value="1"/>
</dbReference>
<dbReference type="RefSeq" id="WP_343885785.1">
    <property type="nucleotide sequence ID" value="NZ_BAAAKI010000010.1"/>
</dbReference>
<dbReference type="EMBL" id="JBHSUA010000020">
    <property type="protein sequence ID" value="MFC6397489.1"/>
    <property type="molecule type" value="Genomic_DNA"/>
</dbReference>
<name>A0ABW1X405_9ACTN</name>
<comment type="caution">
    <text evidence="2">The sequence shown here is derived from an EMBL/GenBank/DDBJ whole genome shotgun (WGS) entry which is preliminary data.</text>
</comment>
<dbReference type="InterPro" id="IPR019933">
    <property type="entry name" value="DivIVA_domain"/>
</dbReference>
<protein>
    <submittedName>
        <fullName evidence="2">DivIVA domain-containing protein</fullName>
    </submittedName>
</protein>
<dbReference type="Proteomes" id="UP001596266">
    <property type="component" value="Unassembled WGS sequence"/>
</dbReference>
<accession>A0ABW1X405</accession>
<reference evidence="3" key="1">
    <citation type="journal article" date="2019" name="Int. J. Syst. Evol. Microbiol.">
        <title>The Global Catalogue of Microorganisms (GCM) 10K type strain sequencing project: providing services to taxonomists for standard genome sequencing and annotation.</title>
        <authorList>
            <consortium name="The Broad Institute Genomics Platform"/>
            <consortium name="The Broad Institute Genome Sequencing Center for Infectious Disease"/>
            <person name="Wu L."/>
            <person name="Ma J."/>
        </authorList>
    </citation>
    <scope>NUCLEOTIDE SEQUENCE [LARGE SCALE GENOMIC DNA]</scope>
    <source>
        <strain evidence="3">CGMCC 1.15277</strain>
    </source>
</reference>
<gene>
    <name evidence="2" type="ORF">ACFP57_10925</name>
</gene>
<proteinExistence type="predicted"/>
<organism evidence="2 3">
    <name type="scientific">Luteococcus sanguinis</name>
    <dbReference type="NCBI Taxonomy" id="174038"/>
    <lineage>
        <taxon>Bacteria</taxon>
        <taxon>Bacillati</taxon>
        <taxon>Actinomycetota</taxon>
        <taxon>Actinomycetes</taxon>
        <taxon>Propionibacteriales</taxon>
        <taxon>Propionibacteriaceae</taxon>
        <taxon>Luteococcus</taxon>
    </lineage>
</organism>
<dbReference type="Gene3D" id="6.10.250.660">
    <property type="match status" value="1"/>
</dbReference>
<evidence type="ECO:0000256" key="1">
    <source>
        <dbReference type="SAM" id="MobiDB-lite"/>
    </source>
</evidence>